<evidence type="ECO:0000313" key="9">
    <source>
        <dbReference type="Proteomes" id="UP001161247"/>
    </source>
</evidence>
<comment type="subcellular location">
    <subcellularLocation>
        <location evidence="1">Nucleus</location>
    </subcellularLocation>
</comment>
<dbReference type="AlphaFoldDB" id="A0AAV1DSS5"/>
<evidence type="ECO:0000259" key="7">
    <source>
        <dbReference type="PROSITE" id="PS50863"/>
    </source>
</evidence>
<keyword evidence="9" id="KW-1185">Reference proteome</keyword>
<accession>A0AAV1DSS5</accession>
<evidence type="ECO:0000256" key="2">
    <source>
        <dbReference type="ARBA" id="ARBA00023015"/>
    </source>
</evidence>
<feature type="region of interest" description="Disordered" evidence="6">
    <location>
        <begin position="131"/>
        <end position="220"/>
    </location>
</feature>
<keyword evidence="4" id="KW-0804">Transcription</keyword>
<dbReference type="GO" id="GO:0005634">
    <property type="term" value="C:nucleus"/>
    <property type="evidence" value="ECO:0007669"/>
    <property type="project" value="UniProtKB-SubCell"/>
</dbReference>
<dbReference type="EMBL" id="OX459123">
    <property type="protein sequence ID" value="CAI9110071.1"/>
    <property type="molecule type" value="Genomic_DNA"/>
</dbReference>
<dbReference type="Proteomes" id="UP001161247">
    <property type="component" value="Chromosome 6"/>
</dbReference>
<dbReference type="PANTHER" id="PTHR31920">
    <property type="entry name" value="B3 DOMAIN-CONTAINING"/>
    <property type="match status" value="1"/>
</dbReference>
<dbReference type="GO" id="GO:0003677">
    <property type="term" value="F:DNA binding"/>
    <property type="evidence" value="ECO:0007669"/>
    <property type="project" value="UniProtKB-KW"/>
</dbReference>
<feature type="region of interest" description="Disordered" evidence="6">
    <location>
        <begin position="1"/>
        <end position="21"/>
    </location>
</feature>
<dbReference type="CDD" id="cd10017">
    <property type="entry name" value="B3_DNA"/>
    <property type="match status" value="1"/>
</dbReference>
<dbReference type="InterPro" id="IPR050655">
    <property type="entry name" value="Plant_B3_domain"/>
</dbReference>
<keyword evidence="3" id="KW-0238">DNA-binding</keyword>
<protein>
    <submittedName>
        <fullName evidence="8">OLC1v1010035C1</fullName>
    </submittedName>
</protein>
<keyword evidence="5" id="KW-0539">Nucleus</keyword>
<name>A0AAV1DSS5_OLDCO</name>
<feature type="domain" description="TF-B3" evidence="7">
    <location>
        <begin position="24"/>
        <end position="119"/>
    </location>
</feature>
<evidence type="ECO:0000256" key="6">
    <source>
        <dbReference type="SAM" id="MobiDB-lite"/>
    </source>
</evidence>
<keyword evidence="2" id="KW-0805">Transcription regulation</keyword>
<reference evidence="8" key="1">
    <citation type="submission" date="2023-03" db="EMBL/GenBank/DDBJ databases">
        <authorList>
            <person name="Julca I."/>
        </authorList>
    </citation>
    <scope>NUCLEOTIDE SEQUENCE</scope>
</reference>
<feature type="compositionally biased region" description="Basic and acidic residues" evidence="6">
    <location>
        <begin position="203"/>
        <end position="213"/>
    </location>
</feature>
<dbReference type="PROSITE" id="PS50863">
    <property type="entry name" value="B3"/>
    <property type="match status" value="1"/>
</dbReference>
<evidence type="ECO:0000256" key="1">
    <source>
        <dbReference type="ARBA" id="ARBA00004123"/>
    </source>
</evidence>
<evidence type="ECO:0000256" key="4">
    <source>
        <dbReference type="ARBA" id="ARBA00023163"/>
    </source>
</evidence>
<evidence type="ECO:0000256" key="5">
    <source>
        <dbReference type="ARBA" id="ARBA00023242"/>
    </source>
</evidence>
<evidence type="ECO:0000313" key="8">
    <source>
        <dbReference type="EMBL" id="CAI9110071.1"/>
    </source>
</evidence>
<dbReference type="Gene3D" id="2.40.330.10">
    <property type="entry name" value="DNA-binding pseudobarrel domain"/>
    <property type="match status" value="1"/>
</dbReference>
<evidence type="ECO:0000256" key="3">
    <source>
        <dbReference type="ARBA" id="ARBA00023125"/>
    </source>
</evidence>
<dbReference type="InterPro" id="IPR003340">
    <property type="entry name" value="B3_DNA-bd"/>
</dbReference>
<feature type="compositionally biased region" description="Basic and acidic residues" evidence="6">
    <location>
        <begin position="133"/>
        <end position="147"/>
    </location>
</feature>
<organism evidence="8 9">
    <name type="scientific">Oldenlandia corymbosa var. corymbosa</name>
    <dbReference type="NCBI Taxonomy" id="529605"/>
    <lineage>
        <taxon>Eukaryota</taxon>
        <taxon>Viridiplantae</taxon>
        <taxon>Streptophyta</taxon>
        <taxon>Embryophyta</taxon>
        <taxon>Tracheophyta</taxon>
        <taxon>Spermatophyta</taxon>
        <taxon>Magnoliopsida</taxon>
        <taxon>eudicotyledons</taxon>
        <taxon>Gunneridae</taxon>
        <taxon>Pentapetalae</taxon>
        <taxon>asterids</taxon>
        <taxon>lamiids</taxon>
        <taxon>Gentianales</taxon>
        <taxon>Rubiaceae</taxon>
        <taxon>Rubioideae</taxon>
        <taxon>Spermacoceae</taxon>
        <taxon>Hedyotis-Oldenlandia complex</taxon>
        <taxon>Oldenlandia</taxon>
    </lineage>
</organism>
<dbReference type="SUPFAM" id="SSF101936">
    <property type="entry name" value="DNA-binding pseudobarrel domain"/>
    <property type="match status" value="1"/>
</dbReference>
<dbReference type="PANTHER" id="PTHR31920:SF37">
    <property type="entry name" value="B3 DOMAIN-CONTAINING TRANSCRIPTION FACTOR VRN1"/>
    <property type="match status" value="1"/>
</dbReference>
<sequence>MYTDDDDDARGSKGSRRSKIPDKKPHFFKVVFNPVSQGLRIPTSFMEDYADAFKNNKKVVLKIPNGETWPIELRETEIGTWFKKGWKEFASYYEIEPRQFLVFRYEGNYQFYVLIFDSSGSEIEYPVEMDNTEPEKDQTTSKNETKKPSRRSAGRKRKTTGVKEKGVEGKRRKSGNQVKEGVNVVEISKRKSRSSQQRSGKGRKTENVKKEPSEECNTYQKRLRQGVRDLNQQRNLNYSATHVFSL</sequence>
<dbReference type="InterPro" id="IPR015300">
    <property type="entry name" value="DNA-bd_pseudobarrel_sf"/>
</dbReference>
<gene>
    <name evidence="8" type="ORF">OLC1_LOCUS17818</name>
</gene>
<dbReference type="Pfam" id="PF02362">
    <property type="entry name" value="B3"/>
    <property type="match status" value="1"/>
</dbReference>
<dbReference type="SMART" id="SM01019">
    <property type="entry name" value="B3"/>
    <property type="match status" value="1"/>
</dbReference>
<proteinExistence type="predicted"/>
<feature type="compositionally biased region" description="Basic residues" evidence="6">
    <location>
        <begin position="148"/>
        <end position="160"/>
    </location>
</feature>